<accession>A0AAN4ZCM6</accession>
<dbReference type="Proteomes" id="UP001328107">
    <property type="component" value="Unassembled WGS sequence"/>
</dbReference>
<comment type="caution">
    <text evidence="2">The sequence shown here is derived from an EMBL/GenBank/DDBJ whole genome shotgun (WGS) entry which is preliminary data.</text>
</comment>
<dbReference type="EMBL" id="BTRK01000002">
    <property type="protein sequence ID" value="GMR38708.1"/>
    <property type="molecule type" value="Genomic_DNA"/>
</dbReference>
<feature type="compositionally biased region" description="Polar residues" evidence="1">
    <location>
        <begin position="85"/>
        <end position="98"/>
    </location>
</feature>
<evidence type="ECO:0000313" key="2">
    <source>
        <dbReference type="EMBL" id="GMR38708.1"/>
    </source>
</evidence>
<feature type="region of interest" description="Disordered" evidence="1">
    <location>
        <begin position="79"/>
        <end position="98"/>
    </location>
</feature>
<sequence>MPLSELFPPLDYEPRRGCEERDIITTCQPPCLHISKRSNISEFSQNSIRVNFSRLLLDMLPGVVRDPLLNGQQYSQNEFQHHQRTGNPDTGKTDISSNEPRMDTLAMEHHLDGKMDNHNVLMKERMILKITLHVLLPIVM</sequence>
<organism evidence="2 3">
    <name type="scientific">Pristionchus mayeri</name>
    <dbReference type="NCBI Taxonomy" id="1317129"/>
    <lineage>
        <taxon>Eukaryota</taxon>
        <taxon>Metazoa</taxon>
        <taxon>Ecdysozoa</taxon>
        <taxon>Nematoda</taxon>
        <taxon>Chromadorea</taxon>
        <taxon>Rhabditida</taxon>
        <taxon>Rhabditina</taxon>
        <taxon>Diplogasteromorpha</taxon>
        <taxon>Diplogasteroidea</taxon>
        <taxon>Neodiplogasteridae</taxon>
        <taxon>Pristionchus</taxon>
    </lineage>
</organism>
<evidence type="ECO:0000256" key="1">
    <source>
        <dbReference type="SAM" id="MobiDB-lite"/>
    </source>
</evidence>
<dbReference type="AlphaFoldDB" id="A0AAN4ZCM6"/>
<reference evidence="3" key="1">
    <citation type="submission" date="2022-10" db="EMBL/GenBank/DDBJ databases">
        <title>Genome assembly of Pristionchus species.</title>
        <authorList>
            <person name="Yoshida K."/>
            <person name="Sommer R.J."/>
        </authorList>
    </citation>
    <scope>NUCLEOTIDE SEQUENCE [LARGE SCALE GENOMIC DNA]</scope>
    <source>
        <strain evidence="3">RS5460</strain>
    </source>
</reference>
<keyword evidence="3" id="KW-1185">Reference proteome</keyword>
<name>A0AAN4ZCM6_9BILA</name>
<gene>
    <name evidence="2" type="ORF">PMAYCL1PPCAC_08903</name>
</gene>
<protein>
    <submittedName>
        <fullName evidence="2">Uncharacterized protein</fullName>
    </submittedName>
</protein>
<evidence type="ECO:0000313" key="3">
    <source>
        <dbReference type="Proteomes" id="UP001328107"/>
    </source>
</evidence>
<proteinExistence type="predicted"/>